<keyword evidence="2" id="KW-1185">Reference proteome</keyword>
<evidence type="ECO:0000313" key="1">
    <source>
        <dbReference type="EMBL" id="SOJ54968.1"/>
    </source>
</evidence>
<name>A0A7Z7IJY3_9MYCO</name>
<dbReference type="Proteomes" id="UP000554965">
    <property type="component" value="Unassembled WGS sequence"/>
</dbReference>
<reference evidence="1 2" key="1">
    <citation type="submission" date="2017-10" db="EMBL/GenBank/DDBJ databases">
        <authorList>
            <consortium name="Urmite Genomes"/>
        </authorList>
    </citation>
    <scope>NUCLEOTIDE SEQUENCE [LARGE SCALE GENOMIC DNA]</scope>
    <source>
        <strain evidence="1 2">FB-527</strain>
    </source>
</reference>
<organism evidence="1 2">
    <name type="scientific">Mycobacterium simulans</name>
    <dbReference type="NCBI Taxonomy" id="627089"/>
    <lineage>
        <taxon>Bacteria</taxon>
        <taxon>Bacillati</taxon>
        <taxon>Actinomycetota</taxon>
        <taxon>Actinomycetes</taxon>
        <taxon>Mycobacteriales</taxon>
        <taxon>Mycobacteriaceae</taxon>
        <taxon>Mycobacterium</taxon>
    </lineage>
</organism>
<dbReference type="AlphaFoldDB" id="A0A7Z7IJY3"/>
<dbReference type="EMBL" id="OCTY01000002">
    <property type="protein sequence ID" value="SOJ54968.1"/>
    <property type="molecule type" value="Genomic_DNA"/>
</dbReference>
<protein>
    <submittedName>
        <fullName evidence="1">Uncharacterized protein</fullName>
    </submittedName>
</protein>
<evidence type="ECO:0000313" key="2">
    <source>
        <dbReference type="Proteomes" id="UP000554965"/>
    </source>
</evidence>
<accession>A0A7Z7IJY3</accession>
<proteinExistence type="predicted"/>
<sequence length="90" mass="9494">MRVGSSSDNVGTRQHCQMVRVRLAGPEGTARANQWLTPRKRSTGSNLADMGRDAVRGFCFARKPTPVPDVLNGGEATPNVCGVGVAMLPG</sequence>
<comment type="caution">
    <text evidence="1">The sequence shown here is derived from an EMBL/GenBank/DDBJ whole genome shotgun (WGS) entry which is preliminary data.</text>
</comment>
<gene>
    <name evidence="1" type="ORF">MSIMFB_02459</name>
</gene>